<dbReference type="InterPro" id="IPR036388">
    <property type="entry name" value="WH-like_DNA-bd_sf"/>
</dbReference>
<dbReference type="SUPFAM" id="SSF46785">
    <property type="entry name" value="Winged helix' DNA-binding domain"/>
    <property type="match status" value="1"/>
</dbReference>
<dbReference type="OrthoDB" id="9812210at2"/>
<proteinExistence type="predicted"/>
<dbReference type="EMBL" id="CP029693">
    <property type="protein sequence ID" value="AWY39645.1"/>
    <property type="molecule type" value="Genomic_DNA"/>
</dbReference>
<protein>
    <submittedName>
        <fullName evidence="1">Helix-turn-helix domain-containing protein</fullName>
    </submittedName>
</protein>
<dbReference type="Gene3D" id="1.10.10.10">
    <property type="entry name" value="Winged helix-like DNA-binding domain superfamily/Winged helix DNA-binding domain"/>
    <property type="match status" value="1"/>
</dbReference>
<gene>
    <name evidence="1" type="ORF">DKY63_06905</name>
</gene>
<sequence>MDSLITAAAQALAAGDPLGALDRVALREDAPALALRGIAMAQLGDLVRARELVRRAARAFGPRETMARARCMVAEAEIALASRELGWPVQALEAARETLEAHGDWVNAAHARYLDIRRLLLIGQLNEAQEKLAQLDPATLPMPLRATHELVAAGIAMRHLQSQAARAALVRAEVAARQSAIPALLAEVDSAVQQLDSPAAQLIVQGQQRPLSLEDVEALLASTSLVVDACRYVVRGAGMSVSLATRPILFILVRALAEAWPNDVPRETLIARAFRLKLSDESHRARLRVEIGRLRVALKPLAGITATKRGFALVSQTSPDVVLLTPPVEEKFAALFALLSDGESWSSSALALALRSSQRTVQRALDTLAAQGKVQSFGQGRARRWLTPSVPGFATTLLLPVPLPGG</sequence>
<dbReference type="Proteomes" id="UP000250299">
    <property type="component" value="Chromosome"/>
</dbReference>
<organism evidence="1 2">
    <name type="scientific">Pseudomonas putida</name>
    <name type="common">Arthrobacter siderocapsulatus</name>
    <dbReference type="NCBI Taxonomy" id="303"/>
    <lineage>
        <taxon>Bacteria</taxon>
        <taxon>Pseudomonadati</taxon>
        <taxon>Pseudomonadota</taxon>
        <taxon>Gammaproteobacteria</taxon>
        <taxon>Pseudomonadales</taxon>
        <taxon>Pseudomonadaceae</taxon>
        <taxon>Pseudomonas</taxon>
    </lineage>
</organism>
<name>A0A2Z4RFY0_PSEPU</name>
<reference evidence="1 2" key="1">
    <citation type="submission" date="2018-05" db="EMBL/GenBank/DDBJ databases">
        <title>Whole genome sequence of Pseudomonas putida JBC17.</title>
        <authorList>
            <person name="Lee Y.H."/>
            <person name="David K."/>
        </authorList>
    </citation>
    <scope>NUCLEOTIDE SEQUENCE [LARGE SCALE GENOMIC DNA]</scope>
    <source>
        <strain evidence="1 2">JBC17</strain>
    </source>
</reference>
<evidence type="ECO:0000313" key="2">
    <source>
        <dbReference type="Proteomes" id="UP000250299"/>
    </source>
</evidence>
<dbReference type="InterPro" id="IPR036390">
    <property type="entry name" value="WH_DNA-bd_sf"/>
</dbReference>
<evidence type="ECO:0000313" key="1">
    <source>
        <dbReference type="EMBL" id="AWY39645.1"/>
    </source>
</evidence>
<accession>A0A2Z4RFY0</accession>
<dbReference type="AlphaFoldDB" id="A0A2Z4RFY0"/>